<dbReference type="Proteomes" id="UP000243342">
    <property type="component" value="Unassembled WGS sequence"/>
</dbReference>
<comment type="caution">
    <text evidence="3">The sequence shown here is derived from an EMBL/GenBank/DDBJ whole genome shotgun (WGS) entry which is preliminary data.</text>
</comment>
<name>A0A1J7CAC0_9ACTN</name>
<reference evidence="3 4" key="1">
    <citation type="submission" date="2016-10" db="EMBL/GenBank/DDBJ databases">
        <title>Genome sequence of Streptomyces gilvigriseus MUSC 26.</title>
        <authorList>
            <person name="Lee L.-H."/>
            <person name="Ser H.-L."/>
        </authorList>
    </citation>
    <scope>NUCLEOTIDE SEQUENCE [LARGE SCALE GENOMIC DNA]</scope>
    <source>
        <strain evidence="3 4">MUSC 26</strain>
    </source>
</reference>
<dbReference type="PANTHER" id="PTHR35526:SF3">
    <property type="entry name" value="ANTI-SIGMA-F FACTOR RSBW"/>
    <property type="match status" value="1"/>
</dbReference>
<keyword evidence="4" id="KW-1185">Reference proteome</keyword>
<gene>
    <name evidence="3" type="ORF">BIV57_05500</name>
</gene>
<dbReference type="CDD" id="cd16936">
    <property type="entry name" value="HATPase_RsbW-like"/>
    <property type="match status" value="1"/>
</dbReference>
<dbReference type="SUPFAM" id="SSF55874">
    <property type="entry name" value="ATPase domain of HSP90 chaperone/DNA topoisomerase II/histidine kinase"/>
    <property type="match status" value="1"/>
</dbReference>
<organism evidence="3 4">
    <name type="scientific">Mangrovactinospora gilvigrisea</name>
    <dbReference type="NCBI Taxonomy" id="1428644"/>
    <lineage>
        <taxon>Bacteria</taxon>
        <taxon>Bacillati</taxon>
        <taxon>Actinomycetota</taxon>
        <taxon>Actinomycetes</taxon>
        <taxon>Kitasatosporales</taxon>
        <taxon>Streptomycetaceae</taxon>
        <taxon>Mangrovactinospora</taxon>
    </lineage>
</organism>
<dbReference type="STRING" id="1428644.BIV57_05500"/>
<dbReference type="InterPro" id="IPR036890">
    <property type="entry name" value="HATPase_C_sf"/>
</dbReference>
<evidence type="ECO:0000313" key="4">
    <source>
        <dbReference type="Proteomes" id="UP000243342"/>
    </source>
</evidence>
<dbReference type="EMBL" id="MLCF01000021">
    <property type="protein sequence ID" value="OIV38460.1"/>
    <property type="molecule type" value="Genomic_DNA"/>
</dbReference>
<dbReference type="Pfam" id="PF13581">
    <property type="entry name" value="HATPase_c_2"/>
    <property type="match status" value="1"/>
</dbReference>
<dbReference type="InterPro" id="IPR003594">
    <property type="entry name" value="HATPase_dom"/>
</dbReference>
<dbReference type="AlphaFoldDB" id="A0A1J7CAC0"/>
<keyword evidence="1" id="KW-0808">Transferase</keyword>
<sequence>MNIRWTIHLRREAASVPLARRILLGTMDSVGVDAQVSQDLCVALSEACANAVEHAGHGAPDEYRVTVTIDGERCGVEVVDFGPGFGPDPHPVDGQDLAADEEQDQEWFLSDAAALFCSDYADYPDYDAFDEAFGQYSEPLAVLPADPTAECGRGLFLISSLMDHVRFTNHPCRGAVVTFDKALRWRPGTGAATRALLRAS</sequence>
<dbReference type="Gene3D" id="3.30.565.10">
    <property type="entry name" value="Histidine kinase-like ATPase, C-terminal domain"/>
    <property type="match status" value="1"/>
</dbReference>
<dbReference type="OrthoDB" id="3185978at2"/>
<proteinExistence type="predicted"/>
<dbReference type="GO" id="GO:0004674">
    <property type="term" value="F:protein serine/threonine kinase activity"/>
    <property type="evidence" value="ECO:0007669"/>
    <property type="project" value="UniProtKB-KW"/>
</dbReference>
<protein>
    <recommendedName>
        <fullName evidence="2">Histidine kinase/HSP90-like ATPase domain-containing protein</fullName>
    </recommendedName>
</protein>
<evidence type="ECO:0000256" key="1">
    <source>
        <dbReference type="ARBA" id="ARBA00022527"/>
    </source>
</evidence>
<keyword evidence="1" id="KW-0418">Kinase</keyword>
<accession>A0A1J7CAC0</accession>
<feature type="domain" description="Histidine kinase/HSP90-like ATPase" evidence="2">
    <location>
        <begin position="12"/>
        <end position="178"/>
    </location>
</feature>
<evidence type="ECO:0000313" key="3">
    <source>
        <dbReference type="EMBL" id="OIV38460.1"/>
    </source>
</evidence>
<evidence type="ECO:0000259" key="2">
    <source>
        <dbReference type="Pfam" id="PF13581"/>
    </source>
</evidence>
<dbReference type="InterPro" id="IPR050267">
    <property type="entry name" value="Anti-sigma-factor_SerPK"/>
</dbReference>
<keyword evidence="1" id="KW-0723">Serine/threonine-protein kinase</keyword>
<dbReference type="PANTHER" id="PTHR35526">
    <property type="entry name" value="ANTI-SIGMA-F FACTOR RSBW-RELATED"/>
    <property type="match status" value="1"/>
</dbReference>